<dbReference type="InterPro" id="IPR013094">
    <property type="entry name" value="AB_hydrolase_3"/>
</dbReference>
<dbReference type="EMBL" id="KZ851845">
    <property type="protein sequence ID" value="RDK46703.1"/>
    <property type="molecule type" value="Genomic_DNA"/>
</dbReference>
<proteinExistence type="predicted"/>
<dbReference type="AlphaFoldDB" id="A0A370PWY4"/>
<sequence length="462" mass="52260">MRRWENQLRPKMRRQGTAEHSMSIARTSIEQVGEGRRPPQSTLNNLLRSSSHVSHCKTVTHHLPFSLDQRVRSGEIWLLSLGVGVGDNGFGLINIVTTGALVGRGGYRVFPSVCLTSQVAPMKEPADTTAAESPPPLWKVRMPFWHRVDCFIRLWLLKSLAAIYFYYRRLVRQPPQRYQPTFVRRYPSRPMLNTHIFFPPNYRTGELLPLYLNIHGGGFAVGDAQVDDRFCVAWAERTGMLVVSLDYRRVPRHPFPTATYDLVAQIQDVLADESLPIDPDRIAIGGFSAGGNLALSVSQLPPLHGRVKAAVVYYPIVDFGHPPPVKLASRPYTDGPLDKIGMMAWALDWGYVCVGQNRRDPLLSPWYAKPEDLPPRIYMIAAQWDMLRLEAQQIIHRLAGLHDKEDQEAPFETAAYKWTLARGCTHGFTHGQEGTAAERAYRKKVCEEIYGQAHEWLQSSLS</sequence>
<dbReference type="GO" id="GO:0016787">
    <property type="term" value="F:hydrolase activity"/>
    <property type="evidence" value="ECO:0007669"/>
    <property type="project" value="UniProtKB-KW"/>
</dbReference>
<name>A0A370PWY4_ASPPH</name>
<protein>
    <submittedName>
        <fullName evidence="4">Alpha/beta-hydrolase</fullName>
    </submittedName>
</protein>
<evidence type="ECO:0000256" key="2">
    <source>
        <dbReference type="SAM" id="MobiDB-lite"/>
    </source>
</evidence>
<accession>A0A370PWY4</accession>
<dbReference type="Gene3D" id="3.40.50.1820">
    <property type="entry name" value="alpha/beta hydrolase"/>
    <property type="match status" value="1"/>
</dbReference>
<evidence type="ECO:0000313" key="4">
    <source>
        <dbReference type="EMBL" id="RDK46703.1"/>
    </source>
</evidence>
<feature type="domain" description="Alpha/beta hydrolase fold-3" evidence="3">
    <location>
        <begin position="212"/>
        <end position="400"/>
    </location>
</feature>
<reference evidence="4 5" key="1">
    <citation type="submission" date="2018-07" db="EMBL/GenBank/DDBJ databases">
        <title>Section-level genome sequencing of Aspergillus section Nigri to investigate inter- and intra-species variation.</title>
        <authorList>
            <consortium name="DOE Joint Genome Institute"/>
            <person name="Vesth T.C."/>
            <person name="Nybo J.L."/>
            <person name="Theobald S."/>
            <person name="Frisvad J.C."/>
            <person name="Larsen T.O."/>
            <person name="Nielsen K.F."/>
            <person name="Hoof J.B."/>
            <person name="Brandl J."/>
            <person name="Salamov A."/>
            <person name="Riley R."/>
            <person name="Gladden J.M."/>
            <person name="Phatale P."/>
            <person name="Nielsen M.T."/>
            <person name="Lyhne E.K."/>
            <person name="Kogle M.E."/>
            <person name="Strasser K."/>
            <person name="McDonnell E."/>
            <person name="Barry K."/>
            <person name="Clum A."/>
            <person name="Chen C."/>
            <person name="Nolan M."/>
            <person name="Sandor L."/>
            <person name="Kuo A."/>
            <person name="Lipzen A."/>
            <person name="Hainaut M."/>
            <person name="Drula E."/>
            <person name="Tsang A."/>
            <person name="Magnuson J.K."/>
            <person name="Henrissat B."/>
            <person name="Wiebenga A."/>
            <person name="Simmons B.A."/>
            <person name="Makela M.R."/>
            <person name="De vries R.P."/>
            <person name="Grigoriev I.V."/>
            <person name="Mortensen U.H."/>
            <person name="Baker S.E."/>
            <person name="Andersen M.R."/>
        </authorList>
    </citation>
    <scope>NUCLEOTIDE SEQUENCE [LARGE SCALE GENOMIC DNA]</scope>
    <source>
        <strain evidence="4 5">ATCC 13157</strain>
    </source>
</reference>
<evidence type="ECO:0000313" key="5">
    <source>
        <dbReference type="Proteomes" id="UP000254937"/>
    </source>
</evidence>
<dbReference type="PANTHER" id="PTHR48081:SF8">
    <property type="entry name" value="ALPHA_BETA HYDROLASE FOLD-3 DOMAIN-CONTAINING PROTEIN-RELATED"/>
    <property type="match status" value="1"/>
</dbReference>
<dbReference type="Pfam" id="PF07859">
    <property type="entry name" value="Abhydrolase_3"/>
    <property type="match status" value="1"/>
</dbReference>
<dbReference type="Proteomes" id="UP000254937">
    <property type="component" value="Unassembled WGS sequence"/>
</dbReference>
<dbReference type="PANTHER" id="PTHR48081">
    <property type="entry name" value="AB HYDROLASE SUPERFAMILY PROTEIN C4A8.06C"/>
    <property type="match status" value="1"/>
</dbReference>
<dbReference type="InterPro" id="IPR029058">
    <property type="entry name" value="AB_hydrolase_fold"/>
</dbReference>
<feature type="region of interest" description="Disordered" evidence="2">
    <location>
        <begin position="1"/>
        <end position="40"/>
    </location>
</feature>
<organism evidence="4 5">
    <name type="scientific">Aspergillus phoenicis ATCC 13157</name>
    <dbReference type="NCBI Taxonomy" id="1353007"/>
    <lineage>
        <taxon>Eukaryota</taxon>
        <taxon>Fungi</taxon>
        <taxon>Dikarya</taxon>
        <taxon>Ascomycota</taxon>
        <taxon>Pezizomycotina</taxon>
        <taxon>Eurotiomycetes</taxon>
        <taxon>Eurotiomycetidae</taxon>
        <taxon>Eurotiales</taxon>
        <taxon>Aspergillaceae</taxon>
        <taxon>Aspergillus</taxon>
    </lineage>
</organism>
<evidence type="ECO:0000256" key="1">
    <source>
        <dbReference type="ARBA" id="ARBA00022801"/>
    </source>
</evidence>
<keyword evidence="5" id="KW-1185">Reference proteome</keyword>
<gene>
    <name evidence="4" type="ORF">M752DRAFT_261671</name>
</gene>
<feature type="compositionally biased region" description="Polar residues" evidence="2">
    <location>
        <begin position="18"/>
        <end position="30"/>
    </location>
</feature>
<keyword evidence="1 4" id="KW-0378">Hydrolase</keyword>
<evidence type="ECO:0000259" key="3">
    <source>
        <dbReference type="Pfam" id="PF07859"/>
    </source>
</evidence>
<dbReference type="InterPro" id="IPR050300">
    <property type="entry name" value="GDXG_lipolytic_enzyme"/>
</dbReference>
<dbReference type="SUPFAM" id="SSF53474">
    <property type="entry name" value="alpha/beta-Hydrolases"/>
    <property type="match status" value="1"/>
</dbReference>